<dbReference type="EMBL" id="CM026426">
    <property type="protein sequence ID" value="KAG0573804.1"/>
    <property type="molecule type" value="Genomic_DNA"/>
</dbReference>
<name>A0A8T0HSC0_CERPU</name>
<protein>
    <submittedName>
        <fullName evidence="1">Uncharacterized protein</fullName>
    </submittedName>
</protein>
<dbReference type="AlphaFoldDB" id="A0A8T0HSC0"/>
<organism evidence="1 2">
    <name type="scientific">Ceratodon purpureus</name>
    <name type="common">Fire moss</name>
    <name type="synonym">Dicranum purpureum</name>
    <dbReference type="NCBI Taxonomy" id="3225"/>
    <lineage>
        <taxon>Eukaryota</taxon>
        <taxon>Viridiplantae</taxon>
        <taxon>Streptophyta</taxon>
        <taxon>Embryophyta</taxon>
        <taxon>Bryophyta</taxon>
        <taxon>Bryophytina</taxon>
        <taxon>Bryopsida</taxon>
        <taxon>Dicranidae</taxon>
        <taxon>Pseudoditrichales</taxon>
        <taxon>Ditrichaceae</taxon>
        <taxon>Ceratodon</taxon>
    </lineage>
</organism>
<keyword evidence="2" id="KW-1185">Reference proteome</keyword>
<dbReference type="Proteomes" id="UP000822688">
    <property type="component" value="Chromosome V"/>
</dbReference>
<evidence type="ECO:0000313" key="1">
    <source>
        <dbReference type="EMBL" id="KAG0573804.1"/>
    </source>
</evidence>
<accession>A0A8T0HSC0</accession>
<sequence>MGRVNDILLSICLSHIPVSLELYRNYLPVSSSPAFDAHTGAPIFTLKMSTNSIGQSCIPSQGTMNGQTPVISTYPQRPPFMPLWSPQMMFFGAMALLYRHLVSLPQTLRP</sequence>
<gene>
    <name evidence="1" type="ORF">KC19_VG210500</name>
</gene>
<evidence type="ECO:0000313" key="2">
    <source>
        <dbReference type="Proteomes" id="UP000822688"/>
    </source>
</evidence>
<reference evidence="1" key="1">
    <citation type="submission" date="2020-06" db="EMBL/GenBank/DDBJ databases">
        <title>WGS assembly of Ceratodon purpureus strain R40.</title>
        <authorList>
            <person name="Carey S.B."/>
            <person name="Jenkins J."/>
            <person name="Shu S."/>
            <person name="Lovell J.T."/>
            <person name="Sreedasyam A."/>
            <person name="Maumus F."/>
            <person name="Tiley G.P."/>
            <person name="Fernandez-Pozo N."/>
            <person name="Barry K."/>
            <person name="Chen C."/>
            <person name="Wang M."/>
            <person name="Lipzen A."/>
            <person name="Daum C."/>
            <person name="Saski C.A."/>
            <person name="Payton A.C."/>
            <person name="Mcbreen J.C."/>
            <person name="Conrad R.E."/>
            <person name="Kollar L.M."/>
            <person name="Olsson S."/>
            <person name="Huttunen S."/>
            <person name="Landis J.B."/>
            <person name="Wickett N.J."/>
            <person name="Johnson M.G."/>
            <person name="Rensing S.A."/>
            <person name="Grimwood J."/>
            <person name="Schmutz J."/>
            <person name="Mcdaniel S.F."/>
        </authorList>
    </citation>
    <scope>NUCLEOTIDE SEQUENCE</scope>
    <source>
        <strain evidence="1">R40</strain>
    </source>
</reference>
<proteinExistence type="predicted"/>
<comment type="caution">
    <text evidence="1">The sequence shown here is derived from an EMBL/GenBank/DDBJ whole genome shotgun (WGS) entry which is preliminary data.</text>
</comment>